<dbReference type="SUPFAM" id="SSF52172">
    <property type="entry name" value="CheY-like"/>
    <property type="match status" value="1"/>
</dbReference>
<dbReference type="InterPro" id="IPR004358">
    <property type="entry name" value="Sig_transdc_His_kin-like_C"/>
</dbReference>
<dbReference type="RefSeq" id="WP_122129616.1">
    <property type="nucleotide sequence ID" value="NZ_CP033230.1"/>
</dbReference>
<dbReference type="InterPro" id="IPR003594">
    <property type="entry name" value="HATPase_dom"/>
</dbReference>
<dbReference type="PROSITE" id="PS50110">
    <property type="entry name" value="RESPONSE_REGULATORY"/>
    <property type="match status" value="1"/>
</dbReference>
<dbReference type="Gene3D" id="3.30.565.10">
    <property type="entry name" value="Histidine kinase-like ATPase, C-terminal domain"/>
    <property type="match status" value="1"/>
</dbReference>
<evidence type="ECO:0000313" key="11">
    <source>
        <dbReference type="Proteomes" id="UP000280708"/>
    </source>
</evidence>
<keyword evidence="5 10" id="KW-0418">Kinase</keyword>
<keyword evidence="7" id="KW-0175">Coiled coil</keyword>
<dbReference type="InterPro" id="IPR036097">
    <property type="entry name" value="HisK_dim/P_sf"/>
</dbReference>
<keyword evidence="4" id="KW-0808">Transferase</keyword>
<keyword evidence="3 6" id="KW-0597">Phosphoprotein</keyword>
<dbReference type="EC" id="2.7.13.3" evidence="2"/>
<dbReference type="InterPro" id="IPR036890">
    <property type="entry name" value="HATPase_C_sf"/>
</dbReference>
<evidence type="ECO:0000256" key="2">
    <source>
        <dbReference type="ARBA" id="ARBA00012438"/>
    </source>
</evidence>
<evidence type="ECO:0000256" key="3">
    <source>
        <dbReference type="ARBA" id="ARBA00022553"/>
    </source>
</evidence>
<dbReference type="InterPro" id="IPR005467">
    <property type="entry name" value="His_kinase_dom"/>
</dbReference>
<evidence type="ECO:0000256" key="7">
    <source>
        <dbReference type="SAM" id="Coils"/>
    </source>
</evidence>
<dbReference type="Proteomes" id="UP000280708">
    <property type="component" value="Chromosome"/>
</dbReference>
<reference evidence="10 11" key="1">
    <citation type="submission" date="2018-10" db="EMBL/GenBank/DDBJ databases">
        <title>Characterization and genome analysis of a novel bacterium Sphingobium yanoikuyae SJTF8 capable of degrading PAHs.</title>
        <authorList>
            <person name="Yin C."/>
            <person name="Xiong W."/>
            <person name="Liang R."/>
        </authorList>
    </citation>
    <scope>NUCLEOTIDE SEQUENCE [LARGE SCALE GENOMIC DNA]</scope>
    <source>
        <strain evidence="10 11">SJTF8</strain>
    </source>
</reference>
<accession>A0A3G2UPL5</accession>
<dbReference type="FunFam" id="3.30.565.10:FF:000006">
    <property type="entry name" value="Sensor histidine kinase WalK"/>
    <property type="match status" value="1"/>
</dbReference>
<evidence type="ECO:0000313" key="10">
    <source>
        <dbReference type="EMBL" id="AYO77157.1"/>
    </source>
</evidence>
<dbReference type="Pfam" id="PF00512">
    <property type="entry name" value="HisKA"/>
    <property type="match status" value="1"/>
</dbReference>
<evidence type="ECO:0000259" key="8">
    <source>
        <dbReference type="PROSITE" id="PS50109"/>
    </source>
</evidence>
<dbReference type="PANTHER" id="PTHR43547">
    <property type="entry name" value="TWO-COMPONENT HISTIDINE KINASE"/>
    <property type="match status" value="1"/>
</dbReference>
<sequence>MTPPDHPIRFLLVDDLEENLLALASLLKRDGLDFHTAKSGEEALELMLVHDYALALLDVQMPGMDGFELAEIMRANDRSRHIPIIFVTASTAGVSRRFRGYEAGAVDFIQKPIEADVLRSKANVFFDLYDQRRQIVAQRDELAAQRDELSALTEALQSAHRQKNRFLAVLGHELRNPIAALAAGVQLLEKREGTDAAHKIRTGMDRSLKHVTRLIEDLLDIARIDQGKISLKQERIHLQEVLAFAVETAQPAIEAGRHSLRLSITSEPIWLEADPARVAQIIGNLLGNAAKYTPPGGEIGLALRQEGDWAIMEVSDNGIGIAPEQQSRIFEIFEQVERSGPAGQDGLGIGLALVRQLVDLHGGTIALTRSAPTEGSTFEVRLPTSA</sequence>
<feature type="domain" description="Response regulatory" evidence="9">
    <location>
        <begin position="9"/>
        <end position="126"/>
    </location>
</feature>
<feature type="domain" description="Histidine kinase" evidence="8">
    <location>
        <begin position="169"/>
        <end position="386"/>
    </location>
</feature>
<evidence type="ECO:0000256" key="1">
    <source>
        <dbReference type="ARBA" id="ARBA00000085"/>
    </source>
</evidence>
<dbReference type="Pfam" id="PF00072">
    <property type="entry name" value="Response_reg"/>
    <property type="match status" value="1"/>
</dbReference>
<dbReference type="InterPro" id="IPR011006">
    <property type="entry name" value="CheY-like_superfamily"/>
</dbReference>
<dbReference type="InterPro" id="IPR001789">
    <property type="entry name" value="Sig_transdc_resp-reg_receiver"/>
</dbReference>
<dbReference type="InterPro" id="IPR003661">
    <property type="entry name" value="HisK_dim/P_dom"/>
</dbReference>
<dbReference type="Pfam" id="PF02518">
    <property type="entry name" value="HATPase_c"/>
    <property type="match status" value="1"/>
</dbReference>
<dbReference type="GO" id="GO:0000155">
    <property type="term" value="F:phosphorelay sensor kinase activity"/>
    <property type="evidence" value="ECO:0007669"/>
    <property type="project" value="InterPro"/>
</dbReference>
<evidence type="ECO:0000256" key="5">
    <source>
        <dbReference type="ARBA" id="ARBA00022777"/>
    </source>
</evidence>
<evidence type="ECO:0000256" key="4">
    <source>
        <dbReference type="ARBA" id="ARBA00022679"/>
    </source>
</evidence>
<dbReference type="PROSITE" id="PS50109">
    <property type="entry name" value="HIS_KIN"/>
    <property type="match status" value="1"/>
</dbReference>
<protein>
    <recommendedName>
        <fullName evidence="2">histidine kinase</fullName>
        <ecNumber evidence="2">2.7.13.3</ecNumber>
    </recommendedName>
</protein>
<dbReference type="CDD" id="cd00082">
    <property type="entry name" value="HisKA"/>
    <property type="match status" value="1"/>
</dbReference>
<dbReference type="Gene3D" id="1.10.287.130">
    <property type="match status" value="1"/>
</dbReference>
<dbReference type="PANTHER" id="PTHR43547:SF2">
    <property type="entry name" value="HYBRID SIGNAL TRANSDUCTION HISTIDINE KINASE C"/>
    <property type="match status" value="1"/>
</dbReference>
<dbReference type="SUPFAM" id="SSF55874">
    <property type="entry name" value="ATPase domain of HSP90 chaperone/DNA topoisomerase II/histidine kinase"/>
    <property type="match status" value="1"/>
</dbReference>
<gene>
    <name evidence="10" type="ORF">EBF16_09675</name>
</gene>
<dbReference type="SMART" id="SM00448">
    <property type="entry name" value="REC"/>
    <property type="match status" value="1"/>
</dbReference>
<dbReference type="SMART" id="SM00387">
    <property type="entry name" value="HATPase_c"/>
    <property type="match status" value="1"/>
</dbReference>
<proteinExistence type="predicted"/>
<dbReference type="SMART" id="SM00388">
    <property type="entry name" value="HisKA"/>
    <property type="match status" value="1"/>
</dbReference>
<dbReference type="Gene3D" id="3.40.50.2300">
    <property type="match status" value="1"/>
</dbReference>
<comment type="catalytic activity">
    <reaction evidence="1">
        <text>ATP + protein L-histidine = ADP + protein N-phospho-L-histidine.</text>
        <dbReference type="EC" id="2.7.13.3"/>
    </reaction>
</comment>
<feature type="coiled-coil region" evidence="7">
    <location>
        <begin position="135"/>
        <end position="162"/>
    </location>
</feature>
<dbReference type="PRINTS" id="PR00344">
    <property type="entry name" value="BCTRLSENSOR"/>
</dbReference>
<dbReference type="AlphaFoldDB" id="A0A3G2UPL5"/>
<dbReference type="EMBL" id="CP033230">
    <property type="protein sequence ID" value="AYO77157.1"/>
    <property type="molecule type" value="Genomic_DNA"/>
</dbReference>
<feature type="modified residue" description="4-aspartylphosphate" evidence="6">
    <location>
        <position position="58"/>
    </location>
</feature>
<evidence type="ECO:0000256" key="6">
    <source>
        <dbReference type="PROSITE-ProRule" id="PRU00169"/>
    </source>
</evidence>
<evidence type="ECO:0000259" key="9">
    <source>
        <dbReference type="PROSITE" id="PS50110"/>
    </source>
</evidence>
<name>A0A3G2UPL5_SPHYA</name>
<dbReference type="SUPFAM" id="SSF47384">
    <property type="entry name" value="Homodimeric domain of signal transducing histidine kinase"/>
    <property type="match status" value="1"/>
</dbReference>
<organism evidence="10 11">
    <name type="scientific">Sphingobium yanoikuyae</name>
    <name type="common">Sphingomonas yanoikuyae</name>
    <dbReference type="NCBI Taxonomy" id="13690"/>
    <lineage>
        <taxon>Bacteria</taxon>
        <taxon>Pseudomonadati</taxon>
        <taxon>Pseudomonadota</taxon>
        <taxon>Alphaproteobacteria</taxon>
        <taxon>Sphingomonadales</taxon>
        <taxon>Sphingomonadaceae</taxon>
        <taxon>Sphingobium</taxon>
    </lineage>
</organism>